<comment type="caution">
    <text evidence="1">The sequence shown here is derived from an EMBL/GenBank/DDBJ whole genome shotgun (WGS) entry which is preliminary data.</text>
</comment>
<sequence length="872" mass="97994">MGFGSETQAVKLQDSSLRPFSCNEVLATHKRSKSCPDDRVNKDGVGVSPRVIHRMKLDMGKVGIDVQKKHSPSTKPQSSLKKEILQLERRLQDQFAVRQALEKALGYRSSPNDFSNENSMPKPTKELIKEIAVLELEVMFLEQNLLSLYRKAFDQHISSLSPSNNDERLRSPSIPKEEQIPKEGQFLKVAGIDKASKRESPAVQVQSSRVLLPRDPVIRSTKESNSIGAIEKLIDPGVQRSHSSLSHRSICSIKNSPPVDYMDKSLRAFHSQPLSWLEQEEHAASDVISLAEHLGTRISDHVPETPNRLSEDVIRCMGAIYCKLADPPLVHHGLSSSPSSSLSSTSAFSPQDQCDMWSPRCRKEFSFDIRLENPSQVEGLKETSGPYSMMIEIPWICRDGPRLSDVEPMVQNFRSLVHRLEKVDPSRMKNDEKLAFWINIHNALVMHAYLAYGIPQNSMKRGSLLVKAAYNVGGRVVSADTIQSSILGCRTQRPGQWLRTFFSPRMKFKSRDNQKSYALDEPEPLLHFALCSGSHSDPPVRIYTAKRVFQELDAAKEEYIQATIVPSANPVSAYLRVGAGPFHNRKRKAVKLDKGLLICTGGLRFQGAGEVLFSGDIDVFLRTLNKEENQNAFVVFLLEELRSKINNCIDKATQRKNSEDENSHHLLEEAEDEDDEAESLLNIRDALESLEEQLGSLQVLQQQQRYEREATLAEIDRSRRVLLKKLKEYKGEDLEVIREATVFAGSDAKHENRENMVKSEKQQIQASGKSSRPTGIKLFLGMAAKTVFTLVSVISVLSLAGFEPKLQKRSNQFKVLDLFHKPVIEEEGGTIQCPPGKVLVIEDGKPRCLVKERVEIPFEPVVSSPDIRYGFG</sequence>
<protein>
    <submittedName>
        <fullName evidence="1">Uncharacterized protein</fullName>
    </submittedName>
</protein>
<gene>
    <name evidence="1" type="ORF">MRB53_029564</name>
</gene>
<reference evidence="1 2" key="1">
    <citation type="journal article" date="2022" name="Hortic Res">
        <title>A haplotype resolved chromosomal level avocado genome allows analysis of novel avocado genes.</title>
        <authorList>
            <person name="Nath O."/>
            <person name="Fletcher S.J."/>
            <person name="Hayward A."/>
            <person name="Shaw L.M."/>
            <person name="Masouleh A.K."/>
            <person name="Furtado A."/>
            <person name="Henry R.J."/>
            <person name="Mitter N."/>
        </authorList>
    </citation>
    <scope>NUCLEOTIDE SEQUENCE [LARGE SCALE GENOMIC DNA]</scope>
    <source>
        <strain evidence="2">cv. Hass</strain>
    </source>
</reference>
<proteinExistence type="predicted"/>
<dbReference type="Proteomes" id="UP001234297">
    <property type="component" value="Chromosome 9"/>
</dbReference>
<organism evidence="1 2">
    <name type="scientific">Persea americana</name>
    <name type="common">Avocado</name>
    <dbReference type="NCBI Taxonomy" id="3435"/>
    <lineage>
        <taxon>Eukaryota</taxon>
        <taxon>Viridiplantae</taxon>
        <taxon>Streptophyta</taxon>
        <taxon>Embryophyta</taxon>
        <taxon>Tracheophyta</taxon>
        <taxon>Spermatophyta</taxon>
        <taxon>Magnoliopsida</taxon>
        <taxon>Magnoliidae</taxon>
        <taxon>Laurales</taxon>
        <taxon>Lauraceae</taxon>
        <taxon>Persea</taxon>
    </lineage>
</organism>
<evidence type="ECO:0000313" key="2">
    <source>
        <dbReference type="Proteomes" id="UP001234297"/>
    </source>
</evidence>
<keyword evidence="2" id="KW-1185">Reference proteome</keyword>
<accession>A0ACC2KIP7</accession>
<dbReference type="EMBL" id="CM056817">
    <property type="protein sequence ID" value="KAJ8621035.1"/>
    <property type="molecule type" value="Genomic_DNA"/>
</dbReference>
<evidence type="ECO:0000313" key="1">
    <source>
        <dbReference type="EMBL" id="KAJ8621035.1"/>
    </source>
</evidence>
<name>A0ACC2KIP7_PERAE</name>